<dbReference type="InterPro" id="IPR051941">
    <property type="entry name" value="BG_Antigen-Binding_Lectin"/>
</dbReference>
<evidence type="ECO:0000313" key="1">
    <source>
        <dbReference type="EMBL" id="KAK3783666.1"/>
    </source>
</evidence>
<dbReference type="Proteomes" id="UP001283361">
    <property type="component" value="Unassembled WGS sequence"/>
</dbReference>
<sequence length="250" mass="28154">MFLCSARTQCEDGWFGPDCQYQCHCAGSAPCNKHDGSCSSGCHQDWFGPACQYASVAFNVTFRQKNVSWLADKDDMTCNNGKTIRLRIKTQVPIHLSWIRAVFKDTAKNKQIYLKKIEQGKKQRLICQSTALVNKTTYDIVCKTQKSAKKYVLFGSGVKSLCSIYISGGRNLALKQNTKQSSTFKPCFSSHAVDGKLDNIASQAATCTRTGKGDTGWWRLTFSQPVHVYMFRIYNIRKPERKSKSSLQLL</sequence>
<organism evidence="1 2">
    <name type="scientific">Elysia crispata</name>
    <name type="common">lettuce slug</name>
    <dbReference type="NCBI Taxonomy" id="231223"/>
    <lineage>
        <taxon>Eukaryota</taxon>
        <taxon>Metazoa</taxon>
        <taxon>Spiralia</taxon>
        <taxon>Lophotrochozoa</taxon>
        <taxon>Mollusca</taxon>
        <taxon>Gastropoda</taxon>
        <taxon>Heterobranchia</taxon>
        <taxon>Euthyneura</taxon>
        <taxon>Panpulmonata</taxon>
        <taxon>Sacoglossa</taxon>
        <taxon>Placobranchoidea</taxon>
        <taxon>Plakobranchidae</taxon>
        <taxon>Elysia</taxon>
    </lineage>
</organism>
<reference evidence="1" key="1">
    <citation type="journal article" date="2023" name="G3 (Bethesda)">
        <title>A reference genome for the long-term kleptoplast-retaining sea slug Elysia crispata morphotype clarki.</title>
        <authorList>
            <person name="Eastman K.E."/>
            <person name="Pendleton A.L."/>
            <person name="Shaikh M.A."/>
            <person name="Suttiyut T."/>
            <person name="Ogas R."/>
            <person name="Tomko P."/>
            <person name="Gavelis G."/>
            <person name="Widhalm J.R."/>
            <person name="Wisecaver J.H."/>
        </authorList>
    </citation>
    <scope>NUCLEOTIDE SEQUENCE</scope>
    <source>
        <strain evidence="1">ECLA1</strain>
    </source>
</reference>
<dbReference type="InterPro" id="IPR008979">
    <property type="entry name" value="Galactose-bd-like_sf"/>
</dbReference>
<protein>
    <submittedName>
        <fullName evidence="1">Uncharacterized protein</fullName>
    </submittedName>
</protein>
<dbReference type="EMBL" id="JAWDGP010002368">
    <property type="protein sequence ID" value="KAK3783666.1"/>
    <property type="molecule type" value="Genomic_DNA"/>
</dbReference>
<dbReference type="PANTHER" id="PTHR45713:SF15">
    <property type="entry name" value="F5_8 TYPE C DOMAIN-CONTAINING PROTEIN"/>
    <property type="match status" value="1"/>
</dbReference>
<dbReference type="Gene3D" id="2.60.120.260">
    <property type="entry name" value="Galactose-binding domain-like"/>
    <property type="match status" value="1"/>
</dbReference>
<dbReference type="PANTHER" id="PTHR45713">
    <property type="entry name" value="FTP DOMAIN-CONTAINING PROTEIN"/>
    <property type="match status" value="1"/>
</dbReference>
<dbReference type="Gene3D" id="2.170.300.10">
    <property type="entry name" value="Tie2 ligand-binding domain superfamily"/>
    <property type="match status" value="1"/>
</dbReference>
<keyword evidence="2" id="KW-1185">Reference proteome</keyword>
<name>A0AAE1AAF8_9GAST</name>
<comment type="caution">
    <text evidence="1">The sequence shown here is derived from an EMBL/GenBank/DDBJ whole genome shotgun (WGS) entry which is preliminary data.</text>
</comment>
<dbReference type="SUPFAM" id="SSF49785">
    <property type="entry name" value="Galactose-binding domain-like"/>
    <property type="match status" value="1"/>
</dbReference>
<dbReference type="AlphaFoldDB" id="A0AAE1AAF8"/>
<evidence type="ECO:0000313" key="2">
    <source>
        <dbReference type="Proteomes" id="UP001283361"/>
    </source>
</evidence>
<accession>A0AAE1AAF8</accession>
<gene>
    <name evidence="1" type="ORF">RRG08_059854</name>
</gene>
<proteinExistence type="predicted"/>